<gene>
    <name evidence="4" type="ORF">BECKSD772D_GA0070982_10217</name>
    <name evidence="3" type="ORF">BECKSD772E_GA0070983_102014</name>
    <name evidence="2" type="ORF">BECKSD772F_GA0070984_102114</name>
</gene>
<sequence length="86" mass="9935">MVVGEFCDHEECMATDWELKQVNQQYYDGIGKMEKMGVNQEYIQGWIGGFIQNPKREEQRITEAYGAGYEDGENKDDSNFGNWVGK</sequence>
<name>A0A451BK36_9GAMM</name>
<evidence type="ECO:0000313" key="4">
    <source>
        <dbReference type="EMBL" id="VFK78654.1"/>
    </source>
</evidence>
<accession>A0A451BK36</accession>
<dbReference type="EMBL" id="CAADHB010000021">
    <property type="protein sequence ID" value="VFK78654.1"/>
    <property type="molecule type" value="Genomic_DNA"/>
</dbReference>
<dbReference type="EMBL" id="CAADFR010000021">
    <property type="protein sequence ID" value="VFK38099.1"/>
    <property type="molecule type" value="Genomic_DNA"/>
</dbReference>
<reference evidence="4" key="1">
    <citation type="submission" date="2019-02" db="EMBL/GenBank/DDBJ databases">
        <authorList>
            <person name="Gruber-Vodicka R. H."/>
            <person name="Seah K. B. B."/>
        </authorList>
    </citation>
    <scope>NUCLEOTIDE SEQUENCE</scope>
    <source>
        <strain evidence="4">BECK_S127</strain>
        <strain evidence="3">BECK_S1320</strain>
        <strain evidence="2">BECK_S1321</strain>
    </source>
</reference>
<protein>
    <submittedName>
        <fullName evidence="4">Uncharacterized protein</fullName>
    </submittedName>
</protein>
<proteinExistence type="predicted"/>
<evidence type="ECO:0000313" key="3">
    <source>
        <dbReference type="EMBL" id="VFK42843.1"/>
    </source>
</evidence>
<feature type="region of interest" description="Disordered" evidence="1">
    <location>
        <begin position="67"/>
        <end position="86"/>
    </location>
</feature>
<organism evidence="4">
    <name type="scientific">Candidatus Kentrum sp. SD</name>
    <dbReference type="NCBI Taxonomy" id="2126332"/>
    <lineage>
        <taxon>Bacteria</taxon>
        <taxon>Pseudomonadati</taxon>
        <taxon>Pseudomonadota</taxon>
        <taxon>Gammaproteobacteria</taxon>
        <taxon>Candidatus Kentrum</taxon>
    </lineage>
</organism>
<dbReference type="EMBL" id="CAADFU010000020">
    <property type="protein sequence ID" value="VFK42843.1"/>
    <property type="molecule type" value="Genomic_DNA"/>
</dbReference>
<dbReference type="AlphaFoldDB" id="A0A451BK36"/>
<evidence type="ECO:0000313" key="2">
    <source>
        <dbReference type="EMBL" id="VFK38099.1"/>
    </source>
</evidence>
<evidence type="ECO:0000256" key="1">
    <source>
        <dbReference type="SAM" id="MobiDB-lite"/>
    </source>
</evidence>